<evidence type="ECO:0000313" key="2">
    <source>
        <dbReference type="EMBL" id="KAA1121953.1"/>
    </source>
</evidence>
<evidence type="ECO:0000256" key="1">
    <source>
        <dbReference type="SAM" id="SignalP"/>
    </source>
</evidence>
<proteinExistence type="predicted"/>
<dbReference type="Proteomes" id="UP000325313">
    <property type="component" value="Unassembled WGS sequence"/>
</dbReference>
<sequence length="694" mass="77103">MLKVYCLFALSFGILVAGQPKEHRTVHPVDPSYPPRRQLAQTEPAYNISLYYAEAGYQDAAHYASIISWTMRYPTVVAWDHPGIRSINCDLNGIHLEFTSQGFKLKAQQWDFPMVIVLDGDTGHCVSDSPSQERYQPFYVESVLQGHEENPITLNLSGYRSRWEVVAYEHQVQVVEVKDKQSDSDSSRKLAHKRRGMMAPTTMQVSPSLNFDHQEKKCSNSEVPINVAQWPYGSLDIKCKNCFVDSDFQLIIDWGSRIINAGIECINQLIKNLYRAEQQLIALARSAENILASQFSKLSEKLVDLISGFYNRINEIALSANHTQKVEVKAELAEVVSSYEDTSSKLLKLAQGQLATGIISAPASPQDTFVATHKLKEAISSTSSELGLMIQNGTQLVNDELSLQLCTTSPRKEGGGRCRRPPKRTVARLTGRLKANFDVELILTGTGEVSNGDVNVLLLNLPGLLIPGILSVGPQARLISNTALVFTSSANLTLGAEAEWQNIDTTIDGQNPELGQMNNTHLHFHHHHPQFEINPQHLSLTQHFKPQVTFGINLVLGSQNLMAGIGADVALMNNLQLPLALQNEQTCLHGLKYDFSVTAQLEALMSFSSVARFLISKIFPSMAAALSHSPYPLLVSPKVSLVQHCFQLPTEIWSHFNWDLTKFTTPSTSEKISSTEIEYIQMRDISASPSNSYQ</sequence>
<organism evidence="2 3">
    <name type="scientific">Puccinia graminis f. sp. tritici</name>
    <dbReference type="NCBI Taxonomy" id="56615"/>
    <lineage>
        <taxon>Eukaryota</taxon>
        <taxon>Fungi</taxon>
        <taxon>Dikarya</taxon>
        <taxon>Basidiomycota</taxon>
        <taxon>Pucciniomycotina</taxon>
        <taxon>Pucciniomycetes</taxon>
        <taxon>Pucciniales</taxon>
        <taxon>Pucciniaceae</taxon>
        <taxon>Puccinia</taxon>
    </lineage>
</organism>
<accession>A0A5B0RA14</accession>
<protein>
    <submittedName>
        <fullName evidence="2">Uncharacterized protein</fullName>
    </submittedName>
</protein>
<keyword evidence="1" id="KW-0732">Signal</keyword>
<reference evidence="2 3" key="1">
    <citation type="submission" date="2019-05" db="EMBL/GenBank/DDBJ databases">
        <title>Emergence of the Ug99 lineage of the wheat stem rust pathogen through somatic hybridization.</title>
        <authorList>
            <person name="Li F."/>
            <person name="Upadhyaya N.M."/>
            <person name="Sperschneider J."/>
            <person name="Matny O."/>
            <person name="Nguyen-Phuc H."/>
            <person name="Mago R."/>
            <person name="Raley C."/>
            <person name="Miller M.E."/>
            <person name="Silverstein K.A.T."/>
            <person name="Henningsen E."/>
            <person name="Hirsch C.D."/>
            <person name="Visser B."/>
            <person name="Pretorius Z.A."/>
            <person name="Steffenson B.J."/>
            <person name="Schwessinger B."/>
            <person name="Dodds P.N."/>
            <person name="Figueroa M."/>
        </authorList>
    </citation>
    <scope>NUCLEOTIDE SEQUENCE [LARGE SCALE GENOMIC DNA]</scope>
    <source>
        <strain evidence="2 3">Ug99</strain>
    </source>
</reference>
<feature type="signal peptide" evidence="1">
    <location>
        <begin position="1"/>
        <end position="18"/>
    </location>
</feature>
<comment type="caution">
    <text evidence="2">The sequence shown here is derived from an EMBL/GenBank/DDBJ whole genome shotgun (WGS) entry which is preliminary data.</text>
</comment>
<dbReference type="AlphaFoldDB" id="A0A5B0RA14"/>
<gene>
    <name evidence="2" type="ORF">PGTUg99_007923</name>
</gene>
<dbReference type="EMBL" id="VDEP01000236">
    <property type="protein sequence ID" value="KAA1121953.1"/>
    <property type="molecule type" value="Genomic_DNA"/>
</dbReference>
<feature type="chain" id="PRO_5023040082" evidence="1">
    <location>
        <begin position="19"/>
        <end position="694"/>
    </location>
</feature>
<name>A0A5B0RA14_PUCGR</name>
<evidence type="ECO:0000313" key="3">
    <source>
        <dbReference type="Proteomes" id="UP000325313"/>
    </source>
</evidence>